<organism evidence="1 2">
    <name type="scientific">Dermacentor silvarum</name>
    <name type="common">Tick</name>
    <dbReference type="NCBI Taxonomy" id="543639"/>
    <lineage>
        <taxon>Eukaryota</taxon>
        <taxon>Metazoa</taxon>
        <taxon>Ecdysozoa</taxon>
        <taxon>Arthropoda</taxon>
        <taxon>Chelicerata</taxon>
        <taxon>Arachnida</taxon>
        <taxon>Acari</taxon>
        <taxon>Parasitiformes</taxon>
        <taxon>Ixodida</taxon>
        <taxon>Ixodoidea</taxon>
        <taxon>Ixodidae</taxon>
        <taxon>Rhipicephalinae</taxon>
        <taxon>Dermacentor</taxon>
    </lineage>
</organism>
<comment type="caution">
    <text evidence="1">The sequence shown here is derived from an EMBL/GenBank/DDBJ whole genome shotgun (WGS) entry which is preliminary data.</text>
</comment>
<evidence type="ECO:0000313" key="2">
    <source>
        <dbReference type="Proteomes" id="UP000821865"/>
    </source>
</evidence>
<dbReference type="Proteomes" id="UP000821865">
    <property type="component" value="Chromosome 8"/>
</dbReference>
<dbReference type="EMBL" id="CM023477">
    <property type="protein sequence ID" value="KAH7937462.1"/>
    <property type="molecule type" value="Genomic_DNA"/>
</dbReference>
<evidence type="ECO:0000313" key="1">
    <source>
        <dbReference type="EMBL" id="KAH7937462.1"/>
    </source>
</evidence>
<protein>
    <submittedName>
        <fullName evidence="1">Uncharacterized protein</fullName>
    </submittedName>
</protein>
<keyword evidence="2" id="KW-1185">Reference proteome</keyword>
<gene>
    <name evidence="1" type="ORF">HPB49_012610</name>
</gene>
<reference evidence="1" key="1">
    <citation type="submission" date="2020-05" db="EMBL/GenBank/DDBJ databases">
        <title>Large-scale comparative analyses of tick genomes elucidate their genetic diversity and vector capacities.</title>
        <authorList>
            <person name="Jia N."/>
            <person name="Wang J."/>
            <person name="Shi W."/>
            <person name="Du L."/>
            <person name="Sun Y."/>
            <person name="Zhan W."/>
            <person name="Jiang J."/>
            <person name="Wang Q."/>
            <person name="Zhang B."/>
            <person name="Ji P."/>
            <person name="Sakyi L.B."/>
            <person name="Cui X."/>
            <person name="Yuan T."/>
            <person name="Jiang B."/>
            <person name="Yang W."/>
            <person name="Lam T.T.-Y."/>
            <person name="Chang Q."/>
            <person name="Ding S."/>
            <person name="Wang X."/>
            <person name="Zhu J."/>
            <person name="Ruan X."/>
            <person name="Zhao L."/>
            <person name="Wei J."/>
            <person name="Que T."/>
            <person name="Du C."/>
            <person name="Cheng J."/>
            <person name="Dai P."/>
            <person name="Han X."/>
            <person name="Huang E."/>
            <person name="Gao Y."/>
            <person name="Liu J."/>
            <person name="Shao H."/>
            <person name="Ye R."/>
            <person name="Li L."/>
            <person name="Wei W."/>
            <person name="Wang X."/>
            <person name="Wang C."/>
            <person name="Yang T."/>
            <person name="Huo Q."/>
            <person name="Li W."/>
            <person name="Guo W."/>
            <person name="Chen H."/>
            <person name="Zhou L."/>
            <person name="Ni X."/>
            <person name="Tian J."/>
            <person name="Zhou Y."/>
            <person name="Sheng Y."/>
            <person name="Liu T."/>
            <person name="Pan Y."/>
            <person name="Xia L."/>
            <person name="Li J."/>
            <person name="Zhao F."/>
            <person name="Cao W."/>
        </authorList>
    </citation>
    <scope>NUCLEOTIDE SEQUENCE</scope>
    <source>
        <strain evidence="1">Dsil-2018</strain>
    </source>
</reference>
<sequence length="96" mass="10147">MATPSNSVLLSSFHLEVADASQGGESENIDLLIGGDHYWEIVMGSTKRLSSKLMAVETLFGWTVQGQVGTRNSTGVCCSAAGVMRTGVSEQIDTHS</sequence>
<accession>A0ACB8C987</accession>
<name>A0ACB8C987_DERSI</name>
<proteinExistence type="predicted"/>